<sequence>MLQKLLDVLCKPEFHRGAIDAKLQRYANVLSAMQCIIRISPDAAVLCAARLGLATLSNMGKKNLSSLIEMIKKNSSCFSGIQHGKLFQRYDFQRLTADLPRQFPNELQPLTSTAHAIAGQSRDIQDTPGCGGTGPETPTETPGSSDIIFLLYVGTSVAEDISKDETIGVRLNFPDIKSLHKDVATILEDKFLKQIKDSYGKAFIKKDLDYTVVHQAILTMLFARAKGHVEAEFKPWNWLVSNILENTLMRYIMGKKASSVLILLANSHSDWEILSMDDLYSHLQILSAAHGSLSICPSETENKSAACKIADIRALDIIAQDSDWKYSYRPRTCFGMGNCTLPSTLIPRMAIKRGYSCGGADVKIVESTTRDNLECFETPQSNTGACRFAPDIRRPRYFHQEYIESLQNLGEYRVFISRRQVIEIAFTTVNLDNTPPHFAAERAKPDHFKWFSDDPRKQKQKLEELKDFALYQNSRLLSHPDNNEKFGSVHVGIRLDIGVSELNSNGRFFVSEPTRFAMADQLANLILDRPHVDIARVWGESTIEQQRLRMKGEKQI</sequence>
<proteinExistence type="predicted"/>
<dbReference type="Proteomes" id="UP000562682">
    <property type="component" value="Unassembled WGS sequence"/>
</dbReference>
<dbReference type="AlphaFoldDB" id="A0A8H5X9V8"/>
<evidence type="ECO:0000313" key="3">
    <source>
        <dbReference type="Proteomes" id="UP000562682"/>
    </source>
</evidence>
<reference evidence="2 3" key="1">
    <citation type="submission" date="2020-05" db="EMBL/GenBank/DDBJ databases">
        <title>Identification and distribution of gene clusters putatively required for synthesis of sphingolipid metabolism inhibitors in phylogenetically diverse species of the filamentous fungus Fusarium.</title>
        <authorList>
            <person name="Kim H.-S."/>
            <person name="Busman M."/>
            <person name="Brown D.W."/>
            <person name="Divon H."/>
            <person name="Uhlig S."/>
            <person name="Proctor R.H."/>
        </authorList>
    </citation>
    <scope>NUCLEOTIDE SEQUENCE [LARGE SCALE GENOMIC DNA]</scope>
    <source>
        <strain evidence="2 3">NRRL 25311</strain>
    </source>
</reference>
<dbReference type="EMBL" id="JAAOAK010000108">
    <property type="protein sequence ID" value="KAF5689146.1"/>
    <property type="molecule type" value="Genomic_DNA"/>
</dbReference>
<comment type="caution">
    <text evidence="2">The sequence shown here is derived from an EMBL/GenBank/DDBJ whole genome shotgun (WGS) entry which is preliminary data.</text>
</comment>
<evidence type="ECO:0000256" key="1">
    <source>
        <dbReference type="SAM" id="MobiDB-lite"/>
    </source>
</evidence>
<evidence type="ECO:0000313" key="2">
    <source>
        <dbReference type="EMBL" id="KAF5689146.1"/>
    </source>
</evidence>
<accession>A0A8H5X9V8</accession>
<organism evidence="2 3">
    <name type="scientific">Fusarium denticulatum</name>
    <dbReference type="NCBI Taxonomy" id="48507"/>
    <lineage>
        <taxon>Eukaryota</taxon>
        <taxon>Fungi</taxon>
        <taxon>Dikarya</taxon>
        <taxon>Ascomycota</taxon>
        <taxon>Pezizomycotina</taxon>
        <taxon>Sordariomycetes</taxon>
        <taxon>Hypocreomycetidae</taxon>
        <taxon>Hypocreales</taxon>
        <taxon>Nectriaceae</taxon>
        <taxon>Fusarium</taxon>
        <taxon>Fusarium fujikuroi species complex</taxon>
    </lineage>
</organism>
<feature type="region of interest" description="Disordered" evidence="1">
    <location>
        <begin position="122"/>
        <end position="143"/>
    </location>
</feature>
<gene>
    <name evidence="2" type="ORF">FDENT_4510</name>
</gene>
<name>A0A8H5X9V8_9HYPO</name>
<keyword evidence="3" id="KW-1185">Reference proteome</keyword>
<protein>
    <submittedName>
        <fullName evidence="2">Uncharacterized protein</fullName>
    </submittedName>
</protein>